<dbReference type="PANTHER" id="PTHR34408:SF1">
    <property type="entry name" value="GLYCOSYL HYDROLASE FAMILY 19 DOMAIN-CONTAINING PROTEIN HI_1415"/>
    <property type="match status" value="1"/>
</dbReference>
<dbReference type="PROSITE" id="PS51935">
    <property type="entry name" value="NLPC_P60"/>
    <property type="match status" value="1"/>
</dbReference>
<dbReference type="RefSeq" id="WP_379948782.1">
    <property type="nucleotide sequence ID" value="NZ_JBHMAF010000034.1"/>
</dbReference>
<comment type="caution">
    <text evidence="9">The sequence shown here is derived from an EMBL/GenBank/DDBJ whole genome shotgun (WGS) entry which is preliminary data.</text>
</comment>
<keyword evidence="2" id="KW-0645">Protease</keyword>
<dbReference type="InterPro" id="IPR052354">
    <property type="entry name" value="Cell_Wall_Dynamics_Protein"/>
</dbReference>
<evidence type="ECO:0000256" key="5">
    <source>
        <dbReference type="SAM" id="MobiDB-lite"/>
    </source>
</evidence>
<feature type="signal peptide" evidence="6">
    <location>
        <begin position="1"/>
        <end position="18"/>
    </location>
</feature>
<organism evidence="9 10">
    <name type="scientific">Ectobacillus funiculus</name>
    <dbReference type="NCBI Taxonomy" id="137993"/>
    <lineage>
        <taxon>Bacteria</taxon>
        <taxon>Bacillati</taxon>
        <taxon>Bacillota</taxon>
        <taxon>Bacilli</taxon>
        <taxon>Bacillales</taxon>
        <taxon>Bacillaceae</taxon>
        <taxon>Ectobacillus</taxon>
    </lineage>
</organism>
<feature type="compositionally biased region" description="Low complexity" evidence="5">
    <location>
        <begin position="477"/>
        <end position="486"/>
    </location>
</feature>
<dbReference type="EMBL" id="JBHMAF010000034">
    <property type="protein sequence ID" value="MFB9758494.1"/>
    <property type="molecule type" value="Genomic_DNA"/>
</dbReference>
<evidence type="ECO:0000259" key="8">
    <source>
        <dbReference type="PROSITE" id="PS51935"/>
    </source>
</evidence>
<protein>
    <submittedName>
        <fullName evidence="9">SH3 domain-containing protein</fullName>
    </submittedName>
</protein>
<evidence type="ECO:0000259" key="7">
    <source>
        <dbReference type="PROSITE" id="PS51781"/>
    </source>
</evidence>
<reference evidence="9 10" key="1">
    <citation type="submission" date="2024-09" db="EMBL/GenBank/DDBJ databases">
        <authorList>
            <person name="Sun Q."/>
            <person name="Mori K."/>
        </authorList>
    </citation>
    <scope>NUCLEOTIDE SEQUENCE [LARGE SCALE GENOMIC DNA]</scope>
    <source>
        <strain evidence="9 10">JCM 11201</strain>
    </source>
</reference>
<sequence length="609" mass="63456">MKKVLGSIAALSALGATAAIDHAEAAASEQSAPNETSVAHHTVEADALRVRTGPSTSHGILGLVTEGQSLEVTGEQQGWYEIDYNGQTAYVSKDYVSSTSYTVTVSSLRVRVGPSSAHPVIGHVQQGQEVTVVSELENWYKINFNGQTAYVSKDYISAGSDSQAETSSPATVQQDGTYVVDAASLRVRTGAGTYHPIIGGVLEGQALQVTGIENGWYQVTYKGSTGYVSSEYVRFVQGGTNVENTVAAAPAAPTTQSLYVDTASLHVRSGAGSQYGVLGSVKLGQKLEVSNEQNGFFQISYNGQTGYVAKAYLSETPVAAAAPAAPTTQSLYVDTASLNVRSGAGSQYGVLGSVKLGQKLEVSSEQNGFFQISYNGQTGYVAKAYLSETPVAAAAPAAPTTQSLYVDTASLNVRSGAGSQYGVLGSVKLGQKLEVSNEQNGFFQISYNGQTGYVAKAYLSETPVAAATPAPAPAPAPSTAADTSSTVGSNNAASVLSYAKSLVGTPYVWGGTTPGGFDCSGFVYHVYHKFDSSFGRTNTAGYWSSLTKTTDPQPGDLVFFQNTYTAGPSHMGIYLGGGSFIQAGDSGVAISSLSNPYWQQHFLGYAKTN</sequence>
<dbReference type="InterPro" id="IPR036028">
    <property type="entry name" value="SH3-like_dom_sf"/>
</dbReference>
<dbReference type="Gene3D" id="3.90.1720.10">
    <property type="entry name" value="endopeptidase domain like (from Nostoc punctiforme)"/>
    <property type="match status" value="1"/>
</dbReference>
<keyword evidence="10" id="KW-1185">Reference proteome</keyword>
<keyword evidence="6" id="KW-0732">Signal</keyword>
<evidence type="ECO:0000256" key="3">
    <source>
        <dbReference type="ARBA" id="ARBA00022801"/>
    </source>
</evidence>
<evidence type="ECO:0000256" key="2">
    <source>
        <dbReference type="ARBA" id="ARBA00022670"/>
    </source>
</evidence>
<feature type="domain" description="SH3b" evidence="7">
    <location>
        <begin position="175"/>
        <end position="237"/>
    </location>
</feature>
<feature type="domain" description="SH3b" evidence="7">
    <location>
        <begin position="399"/>
        <end position="463"/>
    </location>
</feature>
<dbReference type="InterPro" id="IPR003646">
    <property type="entry name" value="SH3-like_bac-type"/>
</dbReference>
<keyword evidence="4" id="KW-0788">Thiol protease</keyword>
<feature type="domain" description="SH3b" evidence="7">
    <location>
        <begin position="326"/>
        <end position="390"/>
    </location>
</feature>
<dbReference type="PANTHER" id="PTHR34408">
    <property type="entry name" value="FAMILY PROTEIN, PUTATIVE-RELATED"/>
    <property type="match status" value="1"/>
</dbReference>
<name>A0ABV5WD28_9BACI</name>
<dbReference type="InterPro" id="IPR038765">
    <property type="entry name" value="Papain-like_cys_pep_sf"/>
</dbReference>
<evidence type="ECO:0000313" key="10">
    <source>
        <dbReference type="Proteomes" id="UP001589609"/>
    </source>
</evidence>
<dbReference type="Proteomes" id="UP001589609">
    <property type="component" value="Unassembled WGS sequence"/>
</dbReference>
<comment type="similarity">
    <text evidence="1">Belongs to the peptidase C40 family.</text>
</comment>
<dbReference type="PROSITE" id="PS51781">
    <property type="entry name" value="SH3B"/>
    <property type="match status" value="5"/>
</dbReference>
<gene>
    <name evidence="9" type="ORF">ACFFMS_08175</name>
</gene>
<dbReference type="Pfam" id="PF00877">
    <property type="entry name" value="NLPC_P60"/>
    <property type="match status" value="1"/>
</dbReference>
<dbReference type="SUPFAM" id="SSF50044">
    <property type="entry name" value="SH3-domain"/>
    <property type="match status" value="1"/>
</dbReference>
<evidence type="ECO:0000256" key="4">
    <source>
        <dbReference type="ARBA" id="ARBA00022807"/>
    </source>
</evidence>
<dbReference type="Gene3D" id="2.30.30.40">
    <property type="entry name" value="SH3 Domains"/>
    <property type="match status" value="6"/>
</dbReference>
<dbReference type="InterPro" id="IPR000064">
    <property type="entry name" value="NLP_P60_dom"/>
</dbReference>
<feature type="chain" id="PRO_5046476424" evidence="6">
    <location>
        <begin position="19"/>
        <end position="609"/>
    </location>
</feature>
<evidence type="ECO:0000313" key="9">
    <source>
        <dbReference type="EMBL" id="MFB9758494.1"/>
    </source>
</evidence>
<evidence type="ECO:0000256" key="6">
    <source>
        <dbReference type="SAM" id="SignalP"/>
    </source>
</evidence>
<accession>A0ABV5WD28</accession>
<dbReference type="SUPFAM" id="SSF54001">
    <property type="entry name" value="Cysteine proteinases"/>
    <property type="match status" value="1"/>
</dbReference>
<dbReference type="SMART" id="SM00287">
    <property type="entry name" value="SH3b"/>
    <property type="match status" value="6"/>
</dbReference>
<feature type="domain" description="SH3b" evidence="7">
    <location>
        <begin position="98"/>
        <end position="160"/>
    </location>
</feature>
<evidence type="ECO:0000256" key="1">
    <source>
        <dbReference type="ARBA" id="ARBA00007074"/>
    </source>
</evidence>
<keyword evidence="3" id="KW-0378">Hydrolase</keyword>
<feature type="domain" description="NlpC/P60" evidence="8">
    <location>
        <begin position="489"/>
        <end position="609"/>
    </location>
</feature>
<feature type="domain" description="SH3b" evidence="7">
    <location>
        <begin position="253"/>
        <end position="317"/>
    </location>
</feature>
<proteinExistence type="inferred from homology"/>
<dbReference type="Pfam" id="PF08239">
    <property type="entry name" value="SH3_3"/>
    <property type="match status" value="6"/>
</dbReference>
<feature type="region of interest" description="Disordered" evidence="5">
    <location>
        <begin position="467"/>
        <end position="486"/>
    </location>
</feature>